<keyword evidence="1 3" id="KW-0378">Hydrolase</keyword>
<evidence type="ECO:0000313" key="3">
    <source>
        <dbReference type="EMBL" id="MEX1669537.1"/>
    </source>
</evidence>
<evidence type="ECO:0000313" key="4">
    <source>
        <dbReference type="Proteomes" id="UP001557485"/>
    </source>
</evidence>
<dbReference type="SUPFAM" id="SSF53474">
    <property type="entry name" value="alpha/beta-Hydrolases"/>
    <property type="match status" value="1"/>
</dbReference>
<evidence type="ECO:0000259" key="2">
    <source>
        <dbReference type="Pfam" id="PF12697"/>
    </source>
</evidence>
<dbReference type="Gene3D" id="3.40.50.1820">
    <property type="entry name" value="alpha/beta hydrolase"/>
    <property type="match status" value="1"/>
</dbReference>
<dbReference type="InterPro" id="IPR000073">
    <property type="entry name" value="AB_hydrolase_1"/>
</dbReference>
<dbReference type="GO" id="GO:0016787">
    <property type="term" value="F:hydrolase activity"/>
    <property type="evidence" value="ECO:0007669"/>
    <property type="project" value="UniProtKB-KW"/>
</dbReference>
<sequence length="263" mass="29314">MPRALSLHTEVSGDGDFPVILLHGLFGSASNLMSVARVLAADFKVVRMDLRNHGKSPHSDYMDIPSMAADVLATMDQLKIAKAHFLGHSLGGKVAMQVAVTHAERVDHLIVADIAPVRYGRGHDEIITALLGMDLRALRSREQAGELLQKAVPELAVRQFLLKNIARDGKDAWMWRMNLPVIAECYDNLRDAPNSESFDGPTLFIRGGLSKYIRDENRVPMQRQFPQMHMHTIDGAGHWLHAEYPQIFNSMVKDFLAADKAEV</sequence>
<name>A0ABV3U8A0_9GAMM</name>
<accession>A0ABV3U8A0</accession>
<gene>
    <name evidence="3" type="ORF">AB4876_11495</name>
</gene>
<dbReference type="PANTHER" id="PTHR46118">
    <property type="entry name" value="PROTEIN ABHD11"/>
    <property type="match status" value="1"/>
</dbReference>
<dbReference type="PANTHER" id="PTHR46118:SF4">
    <property type="entry name" value="PROTEIN ABHD11"/>
    <property type="match status" value="1"/>
</dbReference>
<dbReference type="PRINTS" id="PR00111">
    <property type="entry name" value="ABHYDROLASE"/>
</dbReference>
<protein>
    <submittedName>
        <fullName evidence="3">Alpha/beta fold hydrolase</fullName>
    </submittedName>
</protein>
<reference evidence="3 4" key="1">
    <citation type="journal article" date="2011" name="Int. J. Syst. Evol. Microbiol.">
        <title>Zhongshania antarctica gen. nov., sp. nov. and Zhongshania guokunii sp. nov., gammaproteobacteria respectively isolated from coastal attached (fast) ice and surface seawater of the Antarctic.</title>
        <authorList>
            <person name="Li H.J."/>
            <person name="Zhang X.Y."/>
            <person name="Chen C.X."/>
            <person name="Zhang Y.J."/>
            <person name="Gao Z.M."/>
            <person name="Yu Y."/>
            <person name="Chen X.L."/>
            <person name="Chen B."/>
            <person name="Zhang Y.Z."/>
        </authorList>
    </citation>
    <scope>NUCLEOTIDE SEQUENCE [LARGE SCALE GENOMIC DNA]</scope>
    <source>
        <strain evidence="3 4">ZS6-22T</strain>
    </source>
</reference>
<organism evidence="3 4">
    <name type="scientific">Zhongshania guokunii</name>
    <dbReference type="NCBI Taxonomy" id="641783"/>
    <lineage>
        <taxon>Bacteria</taxon>
        <taxon>Pseudomonadati</taxon>
        <taxon>Pseudomonadota</taxon>
        <taxon>Gammaproteobacteria</taxon>
        <taxon>Cellvibrionales</taxon>
        <taxon>Spongiibacteraceae</taxon>
        <taxon>Zhongshania</taxon>
    </lineage>
</organism>
<proteinExistence type="predicted"/>
<dbReference type="Proteomes" id="UP001557485">
    <property type="component" value="Unassembled WGS sequence"/>
</dbReference>
<evidence type="ECO:0000256" key="1">
    <source>
        <dbReference type="ARBA" id="ARBA00022801"/>
    </source>
</evidence>
<comment type="caution">
    <text evidence="3">The sequence shown here is derived from an EMBL/GenBank/DDBJ whole genome shotgun (WGS) entry which is preliminary data.</text>
</comment>
<dbReference type="RefSeq" id="WP_368381801.1">
    <property type="nucleotide sequence ID" value="NZ_JBFRYA010000009.1"/>
</dbReference>
<dbReference type="EMBL" id="JBFRYA010000009">
    <property type="protein sequence ID" value="MEX1669537.1"/>
    <property type="molecule type" value="Genomic_DNA"/>
</dbReference>
<dbReference type="Pfam" id="PF12697">
    <property type="entry name" value="Abhydrolase_6"/>
    <property type="match status" value="1"/>
</dbReference>
<dbReference type="InterPro" id="IPR029058">
    <property type="entry name" value="AB_hydrolase_fold"/>
</dbReference>
<keyword evidence="4" id="KW-1185">Reference proteome</keyword>
<feature type="domain" description="AB hydrolase-1" evidence="2">
    <location>
        <begin position="19"/>
        <end position="248"/>
    </location>
</feature>